<organism evidence="1 2">
    <name type="scientific">Nicotiana attenuata</name>
    <name type="common">Coyote tobacco</name>
    <dbReference type="NCBI Taxonomy" id="49451"/>
    <lineage>
        <taxon>Eukaryota</taxon>
        <taxon>Viridiplantae</taxon>
        <taxon>Streptophyta</taxon>
        <taxon>Embryophyta</taxon>
        <taxon>Tracheophyta</taxon>
        <taxon>Spermatophyta</taxon>
        <taxon>Magnoliopsida</taxon>
        <taxon>eudicotyledons</taxon>
        <taxon>Gunneridae</taxon>
        <taxon>Pentapetalae</taxon>
        <taxon>asterids</taxon>
        <taxon>lamiids</taxon>
        <taxon>Solanales</taxon>
        <taxon>Solanaceae</taxon>
        <taxon>Nicotianoideae</taxon>
        <taxon>Nicotianeae</taxon>
        <taxon>Nicotiana</taxon>
    </lineage>
</organism>
<dbReference type="Gramene" id="OIS97867">
    <property type="protein sequence ID" value="OIS97867"/>
    <property type="gene ID" value="A4A49_08457"/>
</dbReference>
<proteinExistence type="predicted"/>
<reference evidence="1" key="1">
    <citation type="submission" date="2016-11" db="EMBL/GenBank/DDBJ databases">
        <title>The genome of Nicotiana attenuata.</title>
        <authorList>
            <person name="Xu S."/>
            <person name="Brockmoeller T."/>
            <person name="Gaquerel E."/>
            <person name="Navarro A."/>
            <person name="Kuhl H."/>
            <person name="Gase K."/>
            <person name="Ling Z."/>
            <person name="Zhou W."/>
            <person name="Kreitzer C."/>
            <person name="Stanke M."/>
            <person name="Tang H."/>
            <person name="Lyons E."/>
            <person name="Pandey P."/>
            <person name="Pandey S.P."/>
            <person name="Timmermann B."/>
            <person name="Baldwin I.T."/>
        </authorList>
    </citation>
    <scope>NUCLEOTIDE SEQUENCE [LARGE SCALE GENOMIC DNA]</scope>
    <source>
        <strain evidence="1">UT</strain>
    </source>
</reference>
<dbReference type="AlphaFoldDB" id="A0A1J6I017"/>
<evidence type="ECO:0000313" key="1">
    <source>
        <dbReference type="EMBL" id="OIS97867.1"/>
    </source>
</evidence>
<keyword evidence="2" id="KW-1185">Reference proteome</keyword>
<accession>A0A1J6I017</accession>
<sequence>MQLNDQKFSITKEFKPEFSRYKDGLTTKKLYQGLRFTNGSNKLRTNFSSILRNQAKHASRIHSNQLTQNDRVEVQL</sequence>
<dbReference type="EMBL" id="MJEQ01037192">
    <property type="protein sequence ID" value="OIS97867.1"/>
    <property type="molecule type" value="Genomic_DNA"/>
</dbReference>
<protein>
    <submittedName>
        <fullName evidence="1">Uncharacterized protein</fullName>
    </submittedName>
</protein>
<name>A0A1J6I017_NICAT</name>
<dbReference type="SMR" id="A0A1J6I017"/>
<comment type="caution">
    <text evidence="1">The sequence shown here is derived from an EMBL/GenBank/DDBJ whole genome shotgun (WGS) entry which is preliminary data.</text>
</comment>
<dbReference type="Proteomes" id="UP000187609">
    <property type="component" value="Unassembled WGS sequence"/>
</dbReference>
<gene>
    <name evidence="1" type="ORF">A4A49_08457</name>
</gene>
<evidence type="ECO:0000313" key="2">
    <source>
        <dbReference type="Proteomes" id="UP000187609"/>
    </source>
</evidence>